<evidence type="ECO:0000313" key="2">
    <source>
        <dbReference type="EMBL" id="QWC09355.1"/>
    </source>
</evidence>
<accession>A0A975M3N4</accession>
<sequence length="100" mass="10566">MITLVVSALASLAAGFIVWGIDKRRSRYGIFLLPGLAMAAGLLLWLVLQLIGTGSDPDLFWLTWAAPPLAGAVAAVAAALIVGPRRRDEDDAALEAILRL</sequence>
<gene>
    <name evidence="2" type="ORF">KKR91_12775</name>
</gene>
<name>A0A975M3N4_9MICC</name>
<keyword evidence="1" id="KW-0472">Membrane</keyword>
<protein>
    <submittedName>
        <fullName evidence="2">Uncharacterized protein</fullName>
    </submittedName>
</protein>
<keyword evidence="3" id="KW-1185">Reference proteome</keyword>
<proteinExistence type="predicted"/>
<dbReference type="KEGG" id="ajg:KKR91_12775"/>
<dbReference type="Proteomes" id="UP000676885">
    <property type="component" value="Chromosome"/>
</dbReference>
<dbReference type="RefSeq" id="WP_210231178.1">
    <property type="nucleotide sequence ID" value="NZ_CP076022.1"/>
</dbReference>
<feature type="transmembrane region" description="Helical" evidence="1">
    <location>
        <begin position="60"/>
        <end position="82"/>
    </location>
</feature>
<evidence type="ECO:0000313" key="3">
    <source>
        <dbReference type="Proteomes" id="UP000676885"/>
    </source>
</evidence>
<keyword evidence="1" id="KW-0812">Transmembrane</keyword>
<feature type="transmembrane region" description="Helical" evidence="1">
    <location>
        <begin position="30"/>
        <end position="48"/>
    </location>
</feature>
<dbReference type="EMBL" id="CP076022">
    <property type="protein sequence ID" value="QWC09355.1"/>
    <property type="molecule type" value="Genomic_DNA"/>
</dbReference>
<dbReference type="AlphaFoldDB" id="A0A975M3N4"/>
<organism evidence="2 3">
    <name type="scientific">Arthrobacter jiangjiafuii</name>
    <dbReference type="NCBI Taxonomy" id="2817475"/>
    <lineage>
        <taxon>Bacteria</taxon>
        <taxon>Bacillati</taxon>
        <taxon>Actinomycetota</taxon>
        <taxon>Actinomycetes</taxon>
        <taxon>Micrococcales</taxon>
        <taxon>Micrococcaceae</taxon>
        <taxon>Arthrobacter</taxon>
    </lineage>
</organism>
<keyword evidence="1" id="KW-1133">Transmembrane helix</keyword>
<evidence type="ECO:0000256" key="1">
    <source>
        <dbReference type="SAM" id="Phobius"/>
    </source>
</evidence>
<reference evidence="2 3" key="1">
    <citation type="submission" date="2021-05" db="EMBL/GenBank/DDBJ databases">
        <title>Novel species in genus Arthrobacter.</title>
        <authorList>
            <person name="Zhang G."/>
        </authorList>
    </citation>
    <scope>NUCLEOTIDE SEQUENCE [LARGE SCALE GENOMIC DNA]</scope>
    <source>
        <strain evidence="3">zg-ZUI227</strain>
    </source>
</reference>